<dbReference type="RefSeq" id="WP_191208809.1">
    <property type="nucleotide sequence ID" value="NZ_BAABKL010000018.1"/>
</dbReference>
<reference evidence="3" key="1">
    <citation type="submission" date="2020-09" db="EMBL/GenBank/DDBJ databases">
        <title>Secondary metabolite and genome analysis of marine Streptomyces chumphonensis KK1-2T.</title>
        <authorList>
            <person name="Phongsopitanun W."/>
            <person name="Kanchanasin P."/>
            <person name="Pittayakhajonwut P."/>
            <person name="Suwanborirux K."/>
            <person name="Tanasupawat S."/>
        </authorList>
    </citation>
    <scope>NUCLEOTIDE SEQUENCE</scope>
    <source>
        <strain evidence="3">KK1-2</strain>
    </source>
</reference>
<keyword evidence="2" id="KW-0812">Transmembrane</keyword>
<dbReference type="EMBL" id="JACXYU010000003">
    <property type="protein sequence ID" value="MBD3931495.1"/>
    <property type="molecule type" value="Genomic_DNA"/>
</dbReference>
<dbReference type="Proteomes" id="UP000632289">
    <property type="component" value="Unassembled WGS sequence"/>
</dbReference>
<organism evidence="3 4">
    <name type="scientific">Streptomyces chumphonensis</name>
    <dbReference type="NCBI Taxonomy" id="1214925"/>
    <lineage>
        <taxon>Bacteria</taxon>
        <taxon>Bacillati</taxon>
        <taxon>Actinomycetota</taxon>
        <taxon>Actinomycetes</taxon>
        <taxon>Kitasatosporales</taxon>
        <taxon>Streptomycetaceae</taxon>
        <taxon>Streptomyces</taxon>
    </lineage>
</organism>
<feature type="transmembrane region" description="Helical" evidence="2">
    <location>
        <begin position="112"/>
        <end position="131"/>
    </location>
</feature>
<keyword evidence="2" id="KW-1133">Transmembrane helix</keyword>
<evidence type="ECO:0000313" key="4">
    <source>
        <dbReference type="Proteomes" id="UP000632289"/>
    </source>
</evidence>
<evidence type="ECO:0000313" key="3">
    <source>
        <dbReference type="EMBL" id="MBD3931495.1"/>
    </source>
</evidence>
<proteinExistence type="predicted"/>
<accession>A0A927EWX9</accession>
<feature type="region of interest" description="Disordered" evidence="1">
    <location>
        <begin position="1"/>
        <end position="23"/>
    </location>
</feature>
<name>A0A927EWX9_9ACTN</name>
<comment type="caution">
    <text evidence="3">The sequence shown here is derived from an EMBL/GenBank/DDBJ whole genome shotgun (WGS) entry which is preliminary data.</text>
</comment>
<feature type="transmembrane region" description="Helical" evidence="2">
    <location>
        <begin position="86"/>
        <end position="106"/>
    </location>
</feature>
<sequence length="154" mass="15055">MYTTSHHSSPGGPTPAAPPGPPGLRLRALPAELPVGLCVAATGAVLVLFDVGQPLRAPLTFFFLLAAPGAALALALRGLDPLSRAAVALTGSIAVNLLVAQGLLALDGWSARGGVTAIAVLSGAGLVGTVLSTRPRRAAATPAVPPAPEPPGAG</sequence>
<keyword evidence="4" id="KW-1185">Reference proteome</keyword>
<feature type="transmembrane region" description="Helical" evidence="2">
    <location>
        <begin position="61"/>
        <end position="79"/>
    </location>
</feature>
<protein>
    <submittedName>
        <fullName evidence="3">Uncharacterized protein</fullName>
    </submittedName>
</protein>
<feature type="compositionally biased region" description="Pro residues" evidence="1">
    <location>
        <begin position="12"/>
        <end position="22"/>
    </location>
</feature>
<keyword evidence="2" id="KW-0472">Membrane</keyword>
<evidence type="ECO:0000256" key="2">
    <source>
        <dbReference type="SAM" id="Phobius"/>
    </source>
</evidence>
<dbReference type="AlphaFoldDB" id="A0A927EWX9"/>
<gene>
    <name evidence="3" type="ORF">IF129_07945</name>
</gene>
<evidence type="ECO:0000256" key="1">
    <source>
        <dbReference type="SAM" id="MobiDB-lite"/>
    </source>
</evidence>